<sequence length="87" mass="9855">MPTTRPRHQITETPAVARALDLAAQRWPGESRGQLLVHLVHEGSKVLGEEMNDGAARRARAVELTSAKYVDLFDEDYLQDLRKDWAE</sequence>
<dbReference type="AlphaFoldDB" id="A0A560W9R0"/>
<gene>
    <name evidence="1" type="ORF">FB557_1767</name>
</gene>
<dbReference type="RefSeq" id="WP_144857239.1">
    <property type="nucleotide sequence ID" value="NZ_BAAAYT010000005.1"/>
</dbReference>
<keyword evidence="2" id="KW-1185">Reference proteome</keyword>
<accession>A0A560W9R0</accession>
<dbReference type="OrthoDB" id="3699209at2"/>
<reference evidence="1 2" key="1">
    <citation type="submission" date="2019-06" db="EMBL/GenBank/DDBJ databases">
        <title>Sequencing the genomes of 1000 actinobacteria strains.</title>
        <authorList>
            <person name="Klenk H.-P."/>
        </authorList>
    </citation>
    <scope>NUCLEOTIDE SEQUENCE [LARGE SCALE GENOMIC DNA]</scope>
    <source>
        <strain evidence="1 2">DSM 18935</strain>
    </source>
</reference>
<protein>
    <submittedName>
        <fullName evidence="1">Uncharacterized protein</fullName>
    </submittedName>
</protein>
<proteinExistence type="predicted"/>
<name>A0A560W9R0_9MICO</name>
<comment type="caution">
    <text evidence="1">The sequence shown here is derived from an EMBL/GenBank/DDBJ whole genome shotgun (WGS) entry which is preliminary data.</text>
</comment>
<organism evidence="1 2">
    <name type="scientific">Marihabitans asiaticum</name>
    <dbReference type="NCBI Taxonomy" id="415218"/>
    <lineage>
        <taxon>Bacteria</taxon>
        <taxon>Bacillati</taxon>
        <taxon>Actinomycetota</taxon>
        <taxon>Actinomycetes</taxon>
        <taxon>Micrococcales</taxon>
        <taxon>Intrasporangiaceae</taxon>
        <taxon>Marihabitans</taxon>
    </lineage>
</organism>
<evidence type="ECO:0000313" key="1">
    <source>
        <dbReference type="EMBL" id="TWD14358.1"/>
    </source>
</evidence>
<dbReference type="Proteomes" id="UP000315628">
    <property type="component" value="Unassembled WGS sequence"/>
</dbReference>
<evidence type="ECO:0000313" key="2">
    <source>
        <dbReference type="Proteomes" id="UP000315628"/>
    </source>
</evidence>
<dbReference type="EMBL" id="VIUW01000003">
    <property type="protein sequence ID" value="TWD14358.1"/>
    <property type="molecule type" value="Genomic_DNA"/>
</dbReference>